<dbReference type="EMBL" id="GDJX01006571">
    <property type="protein sequence ID" value="JAT61365.1"/>
    <property type="molecule type" value="Transcribed_RNA"/>
</dbReference>
<sequence>YKFYLYILILKMEYQEFVSRLEQLLNQVSGDTDTARIRTATSTLNNDFYSSSTCVAALVQILSSSTHWQVRQLAAVELRKRSIKWWPKIDINTQTAIKKSVT</sequence>
<accession>A0A1D1Z360</accession>
<feature type="domain" description="Importin N-terminal" evidence="1">
    <location>
        <begin position="40"/>
        <end position="102"/>
    </location>
</feature>
<dbReference type="Pfam" id="PF03810">
    <property type="entry name" value="IBN_N"/>
    <property type="match status" value="1"/>
</dbReference>
<dbReference type="InterPro" id="IPR001494">
    <property type="entry name" value="Importin-beta_N"/>
</dbReference>
<evidence type="ECO:0000259" key="1">
    <source>
        <dbReference type="PROSITE" id="PS50166"/>
    </source>
</evidence>
<organism evidence="2">
    <name type="scientific">Anthurium amnicola</name>
    <dbReference type="NCBI Taxonomy" id="1678845"/>
    <lineage>
        <taxon>Eukaryota</taxon>
        <taxon>Viridiplantae</taxon>
        <taxon>Streptophyta</taxon>
        <taxon>Embryophyta</taxon>
        <taxon>Tracheophyta</taxon>
        <taxon>Spermatophyta</taxon>
        <taxon>Magnoliopsida</taxon>
        <taxon>Liliopsida</taxon>
        <taxon>Araceae</taxon>
        <taxon>Pothoideae</taxon>
        <taxon>Potheae</taxon>
        <taxon>Anthurium</taxon>
    </lineage>
</organism>
<dbReference type="Gene3D" id="1.25.10.10">
    <property type="entry name" value="Leucine-rich Repeat Variant"/>
    <property type="match status" value="1"/>
</dbReference>
<feature type="non-terminal residue" evidence="2">
    <location>
        <position position="1"/>
    </location>
</feature>
<dbReference type="InterPro" id="IPR016024">
    <property type="entry name" value="ARM-type_fold"/>
</dbReference>
<dbReference type="PROSITE" id="PS50166">
    <property type="entry name" value="IMPORTIN_B_NT"/>
    <property type="match status" value="1"/>
</dbReference>
<feature type="non-terminal residue" evidence="2">
    <location>
        <position position="102"/>
    </location>
</feature>
<dbReference type="InterPro" id="IPR011989">
    <property type="entry name" value="ARM-like"/>
</dbReference>
<reference evidence="2" key="1">
    <citation type="submission" date="2015-07" db="EMBL/GenBank/DDBJ databases">
        <title>Transcriptome Assembly of Anthurium amnicola.</title>
        <authorList>
            <person name="Suzuki J."/>
        </authorList>
    </citation>
    <scope>NUCLEOTIDE SEQUENCE</scope>
</reference>
<proteinExistence type="predicted"/>
<dbReference type="GO" id="GO:0031267">
    <property type="term" value="F:small GTPase binding"/>
    <property type="evidence" value="ECO:0007669"/>
    <property type="project" value="InterPro"/>
</dbReference>
<name>A0A1D1Z360_9ARAE</name>
<dbReference type="SUPFAM" id="SSF48371">
    <property type="entry name" value="ARM repeat"/>
    <property type="match status" value="1"/>
</dbReference>
<protein>
    <submittedName>
        <fullName evidence="2">Importin subunit beta-4</fullName>
    </submittedName>
</protein>
<gene>
    <name evidence="2" type="primary">KAP123</name>
    <name evidence="2" type="ORF">g.161895</name>
</gene>
<dbReference type="GO" id="GO:0006886">
    <property type="term" value="P:intracellular protein transport"/>
    <property type="evidence" value="ECO:0007669"/>
    <property type="project" value="InterPro"/>
</dbReference>
<evidence type="ECO:0000313" key="2">
    <source>
        <dbReference type="EMBL" id="JAT61365.1"/>
    </source>
</evidence>
<dbReference type="AlphaFoldDB" id="A0A1D1Z360"/>